<reference evidence="2 3" key="1">
    <citation type="submission" date="2018-06" db="EMBL/GenBank/DDBJ databases">
        <title>Marinomonas sp. YLB-05 draft genome sequence.</title>
        <authorList>
            <person name="Yu L."/>
            <person name="Tang X."/>
        </authorList>
    </citation>
    <scope>NUCLEOTIDE SEQUENCE [LARGE SCALE GENOMIC DNA]</scope>
    <source>
        <strain evidence="2 3">YLB-05</strain>
    </source>
</reference>
<dbReference type="InterPro" id="IPR018750">
    <property type="entry name" value="DUF2306_membrane"/>
</dbReference>
<accession>A0A370U573</accession>
<feature type="transmembrane region" description="Helical" evidence="1">
    <location>
        <begin position="135"/>
        <end position="156"/>
    </location>
</feature>
<keyword evidence="1" id="KW-1133">Transmembrane helix</keyword>
<dbReference type="Proteomes" id="UP000254326">
    <property type="component" value="Unassembled WGS sequence"/>
</dbReference>
<organism evidence="2 3">
    <name type="scientific">Marinomonas piezotolerans</name>
    <dbReference type="NCBI Taxonomy" id="2213058"/>
    <lineage>
        <taxon>Bacteria</taxon>
        <taxon>Pseudomonadati</taxon>
        <taxon>Pseudomonadota</taxon>
        <taxon>Gammaproteobacteria</taxon>
        <taxon>Oceanospirillales</taxon>
        <taxon>Oceanospirillaceae</taxon>
        <taxon>Marinomonas</taxon>
    </lineage>
</organism>
<keyword evidence="3" id="KW-1185">Reference proteome</keyword>
<evidence type="ECO:0000313" key="2">
    <source>
        <dbReference type="EMBL" id="RDL42898.1"/>
    </source>
</evidence>
<dbReference type="EMBL" id="QKRA01000012">
    <property type="protein sequence ID" value="RDL42898.1"/>
    <property type="molecule type" value="Genomic_DNA"/>
</dbReference>
<feature type="transmembrane region" description="Helical" evidence="1">
    <location>
        <begin position="67"/>
        <end position="87"/>
    </location>
</feature>
<proteinExistence type="predicted"/>
<gene>
    <name evidence="2" type="ORF">DN730_17025</name>
</gene>
<dbReference type="OrthoDB" id="8759010at2"/>
<keyword evidence="1" id="KW-0812">Transmembrane</keyword>
<feature type="transmembrane region" description="Helical" evidence="1">
    <location>
        <begin position="7"/>
        <end position="28"/>
    </location>
</feature>
<comment type="caution">
    <text evidence="2">The sequence shown here is derived from an EMBL/GenBank/DDBJ whole genome shotgun (WGS) entry which is preliminary data.</text>
</comment>
<dbReference type="RefSeq" id="WP_115469351.1">
    <property type="nucleotide sequence ID" value="NZ_QKRA01000012.1"/>
</dbReference>
<evidence type="ECO:0000313" key="3">
    <source>
        <dbReference type="Proteomes" id="UP000254326"/>
    </source>
</evidence>
<dbReference type="Pfam" id="PF10067">
    <property type="entry name" value="DUF2306"/>
    <property type="match status" value="1"/>
</dbReference>
<feature type="transmembrane region" description="Helical" evidence="1">
    <location>
        <begin position="34"/>
        <end position="55"/>
    </location>
</feature>
<keyword evidence="1" id="KW-0472">Membrane</keyword>
<dbReference type="AlphaFoldDB" id="A0A370U573"/>
<name>A0A370U573_9GAMM</name>
<protein>
    <recommendedName>
        <fullName evidence="4">DUF2306 domain-containing protein</fullName>
    </recommendedName>
</protein>
<sequence>MSRYQPLIIICIIFSSLLSLIILSELLFQKHSAVWNAHISSSFIFMWLMLLQCVFMTAHKKIIIHKIIGFFSIASGYVITITALILTDNVTTNPFDSVLLEYIRFGISLLMIFFLTRAVVSICYRRYGTHWQSMLRCYALAMGAGTQIITHIPWFIMPSLLNETTRTISMLSAWAINLVIAELVIRNLSKQSRHKIPTTNGETYYE</sequence>
<feature type="transmembrane region" description="Helical" evidence="1">
    <location>
        <begin position="102"/>
        <end position="123"/>
    </location>
</feature>
<evidence type="ECO:0000256" key="1">
    <source>
        <dbReference type="SAM" id="Phobius"/>
    </source>
</evidence>
<feature type="transmembrane region" description="Helical" evidence="1">
    <location>
        <begin position="168"/>
        <end position="185"/>
    </location>
</feature>
<evidence type="ECO:0008006" key="4">
    <source>
        <dbReference type="Google" id="ProtNLM"/>
    </source>
</evidence>